<protein>
    <recommendedName>
        <fullName evidence="4">BRCT domain-containing protein</fullName>
    </recommendedName>
</protein>
<dbReference type="EMBL" id="CM035418">
    <property type="protein sequence ID" value="KAH7421709.1"/>
    <property type="molecule type" value="Genomic_DNA"/>
</dbReference>
<dbReference type="GO" id="GO:0006974">
    <property type="term" value="P:DNA damage response"/>
    <property type="evidence" value="ECO:0007669"/>
    <property type="project" value="UniProtKB-KW"/>
</dbReference>
<keyword evidence="3" id="KW-0539">Nucleus</keyword>
<gene>
    <name evidence="5" type="ORF">KP509_13G072400</name>
</gene>
<sequence length="698" mass="77309">MNESSKGSISRQKRTNIASVRAASLHASGLRAAARATSNSASKETHFSCSTPEIESAHLSYVNSLDPGEDSQLYAFAIVDRLVDSSAELMTKTSESSKVLEKPYTKSSQIFNGLQSLAQDANIKDRHGELGIYDWIDSQSGDDDKDLSVSGISGKWQVCKKGGKQCCKTSKLGRVAVNDSRSDFFISKVDCLRKQGNLNNQQESAVSMEVISAGTSSINAESKEGNTVENGLCDLDVDQYTEEQIDIGANTQIALEAMDIMRHSTAACDKQKQDFVPMFNIGNDTQVALDAFDILRHGVDSNLSSPNGKSLAKEVPEHHDLVDDVMMNTIDDSSEANAVSLPVLKARKRTLPSRYRKSKGNKSFHRGLLKAPNKATVANVKERVLFDFSSAMVPRRKRSRLCSPRVSTKENVEAFEWERSDDLLCKTHVESKKLNIGQETSGMLCQDQIVKDVACTESTNRKLCKRVKREEPVELDPCNLLDHGRKKRRCEPKTVFVLFSHSLSKDTVNQQKKILARLGGHATDSAAKATHFVVDAFTRSKNMLEIMAAGKMVVTSNWLEGCSQAQYFVEEESYILKDFQKEKEWGFCMQSSLASSRRKPLLKGMQIALSPNTVPEFSAMKAIIESAGGQVLQKLSISKPYKPDIIALITFIIASEDDYDFCAEYIKAGCKVYSVELILHGIIIQSLDLSRNRLFVDQ</sequence>
<dbReference type="InterPro" id="IPR036420">
    <property type="entry name" value="BRCT_dom_sf"/>
</dbReference>
<dbReference type="Pfam" id="PF16589">
    <property type="entry name" value="BRCT_2"/>
    <property type="match status" value="1"/>
</dbReference>
<comment type="caution">
    <text evidence="5">The sequence shown here is derived from an EMBL/GenBank/DDBJ whole genome shotgun (WGS) entry which is preliminary data.</text>
</comment>
<dbReference type="InterPro" id="IPR001357">
    <property type="entry name" value="BRCT_dom"/>
</dbReference>
<dbReference type="InterPro" id="IPR051579">
    <property type="entry name" value="DDR_Transcriptional_Reg"/>
</dbReference>
<organism evidence="5 6">
    <name type="scientific">Ceratopteris richardii</name>
    <name type="common">Triangle waterfern</name>
    <dbReference type="NCBI Taxonomy" id="49495"/>
    <lineage>
        <taxon>Eukaryota</taxon>
        <taxon>Viridiplantae</taxon>
        <taxon>Streptophyta</taxon>
        <taxon>Embryophyta</taxon>
        <taxon>Tracheophyta</taxon>
        <taxon>Polypodiopsida</taxon>
        <taxon>Polypodiidae</taxon>
        <taxon>Polypodiales</taxon>
        <taxon>Pteridineae</taxon>
        <taxon>Pteridaceae</taxon>
        <taxon>Parkerioideae</taxon>
        <taxon>Ceratopteris</taxon>
    </lineage>
</organism>
<dbReference type="AlphaFoldDB" id="A0A8T2TM84"/>
<dbReference type="PROSITE" id="PS50172">
    <property type="entry name" value="BRCT"/>
    <property type="match status" value="1"/>
</dbReference>
<dbReference type="Proteomes" id="UP000825935">
    <property type="component" value="Chromosome 13"/>
</dbReference>
<dbReference type="CDD" id="cd17744">
    <property type="entry name" value="BRCT_MDC1_rpt1"/>
    <property type="match status" value="1"/>
</dbReference>
<feature type="domain" description="BRCT" evidence="4">
    <location>
        <begin position="495"/>
        <end position="576"/>
    </location>
</feature>
<dbReference type="Gene3D" id="3.40.50.10190">
    <property type="entry name" value="BRCT domain"/>
    <property type="match status" value="2"/>
</dbReference>
<keyword evidence="2" id="KW-0227">DNA damage</keyword>
<dbReference type="CDD" id="cd18432">
    <property type="entry name" value="BRCT_PAXIP1_rpt6_like"/>
    <property type="match status" value="1"/>
</dbReference>
<evidence type="ECO:0000256" key="1">
    <source>
        <dbReference type="ARBA" id="ARBA00004123"/>
    </source>
</evidence>
<reference evidence="5" key="1">
    <citation type="submission" date="2021-08" db="EMBL/GenBank/DDBJ databases">
        <title>WGS assembly of Ceratopteris richardii.</title>
        <authorList>
            <person name="Marchant D.B."/>
            <person name="Chen G."/>
            <person name="Jenkins J."/>
            <person name="Shu S."/>
            <person name="Leebens-Mack J."/>
            <person name="Grimwood J."/>
            <person name="Schmutz J."/>
            <person name="Soltis P."/>
            <person name="Soltis D."/>
            <person name="Chen Z.-H."/>
        </authorList>
    </citation>
    <scope>NUCLEOTIDE SEQUENCE</scope>
    <source>
        <strain evidence="5">Whitten #5841</strain>
        <tissue evidence="5">Leaf</tissue>
    </source>
</reference>
<evidence type="ECO:0000256" key="2">
    <source>
        <dbReference type="ARBA" id="ARBA00022763"/>
    </source>
</evidence>
<evidence type="ECO:0000256" key="3">
    <source>
        <dbReference type="ARBA" id="ARBA00023242"/>
    </source>
</evidence>
<dbReference type="GO" id="GO:0005634">
    <property type="term" value="C:nucleus"/>
    <property type="evidence" value="ECO:0007669"/>
    <property type="project" value="UniProtKB-SubCell"/>
</dbReference>
<evidence type="ECO:0000313" key="6">
    <source>
        <dbReference type="Proteomes" id="UP000825935"/>
    </source>
</evidence>
<evidence type="ECO:0000313" key="5">
    <source>
        <dbReference type="EMBL" id="KAH7421709.1"/>
    </source>
</evidence>
<accession>A0A8T2TM84</accession>
<name>A0A8T2TM84_CERRI</name>
<dbReference type="SUPFAM" id="SSF52113">
    <property type="entry name" value="BRCT domain"/>
    <property type="match status" value="1"/>
</dbReference>
<dbReference type="PANTHER" id="PTHR23196:SF1">
    <property type="entry name" value="PAX-INTERACTING PROTEIN 1"/>
    <property type="match status" value="1"/>
</dbReference>
<evidence type="ECO:0000259" key="4">
    <source>
        <dbReference type="PROSITE" id="PS50172"/>
    </source>
</evidence>
<keyword evidence="6" id="KW-1185">Reference proteome</keyword>
<comment type="subcellular location">
    <subcellularLocation>
        <location evidence="1">Nucleus</location>
    </subcellularLocation>
</comment>
<proteinExistence type="predicted"/>
<dbReference type="PANTHER" id="PTHR23196">
    <property type="entry name" value="PAX TRANSCRIPTION ACTIVATION DOMAIN INTERACTING PROTEIN"/>
    <property type="match status" value="1"/>
</dbReference>
<dbReference type="OrthoDB" id="342264at2759"/>